<dbReference type="PANTHER" id="PTHR13301">
    <property type="entry name" value="X-BOX TRANSCRIPTION FACTOR-RELATED"/>
    <property type="match status" value="1"/>
</dbReference>
<sequence length="773" mass="88170">MEGSPSLPLHHCHAHKLRGLVNRTYAFLHFIALLAIFYYRGAFFFNKNDPRYYMVSSLPWVIILAAELMLSFMRVLREPIYWFPVTRSVYPERLPKDSDLPGIDLFVCTADPEKEPTFGVMNTVVSAMALDYPAEKLSVYLSDDGGASATLIGMKEAWAFATWWLPFCRRWNVKSICPQAYFEGPDEDSQNMDFIQDRNRIKEKYEAFKQRVQRKWRTELEKDVKRSPQNHAALIQVINANSIEDDVAIINPENVEIPLLVYIAREKRLSHPYHFKAGALNVLVRYKHYSIGYNLSDLIETILHSNVLRVSSTMSNSPYILVLDCDMYCNDSSSARQAMCFYVDPRTPSSLGWVQYPQKFHNISETDIYDSQLTKTWTIYWPGFDGLQGPLISGTNFYIRRKALYGFHIDDGSVPKDIRDCFGPSKEFLKSISQNDKSSVIKSRDLSPMLLEEAHFLASCTYDKGTAWGDKASVGFRYDSVVEDVMTGTYLQHKGWRSAYLNPTRPQFLGTTTTNLDELLVQGTRWNAGLLKIGLSKYCPLIYRPSKMQFPHKLSLSWIALFPIEFLSLLCFAIVPPLCFLYGITLYPKVSDPFFIAFAFVFVSSQLMGIYESFISGGSVRTWLNEQRVWLIKSVTCSMYGTLDCVIDKLGLKETSFIPTNKAGGEEKTRYYQMGKYDFRTSNMFLIPLVSMVSVNLACLFGGVTRVTIAQSWGTSLAQVIFSLYVVLMSFPVIEGMLLRKDDGRVPLSITIMSSVLILVILNAGYFNFLLEI</sequence>
<evidence type="ECO:0000256" key="9">
    <source>
        <dbReference type="PIRSR" id="PIRSR605150-2"/>
    </source>
</evidence>
<gene>
    <name evidence="12" type="ORF">Cgig2_009173</name>
</gene>
<evidence type="ECO:0000256" key="4">
    <source>
        <dbReference type="ARBA" id="ARBA00022692"/>
    </source>
</evidence>
<evidence type="ECO:0000256" key="5">
    <source>
        <dbReference type="ARBA" id="ARBA00022989"/>
    </source>
</evidence>
<comment type="subcellular location">
    <subcellularLocation>
        <location evidence="1">Endomembrane system</location>
        <topology evidence="1">Multi-pass membrane protein</topology>
    </subcellularLocation>
</comment>
<evidence type="ECO:0000256" key="6">
    <source>
        <dbReference type="ARBA" id="ARBA00023136"/>
    </source>
</evidence>
<name>A0A9Q1KF37_9CARY</name>
<dbReference type="GO" id="GO:0012505">
    <property type="term" value="C:endomembrane system"/>
    <property type="evidence" value="ECO:0007669"/>
    <property type="project" value="UniProtKB-SubCell"/>
</dbReference>
<dbReference type="OrthoDB" id="72851at2759"/>
<feature type="transmembrane region" description="Helical" evidence="11">
    <location>
        <begin position="746"/>
        <end position="767"/>
    </location>
</feature>
<dbReference type="GO" id="GO:0016020">
    <property type="term" value="C:membrane"/>
    <property type="evidence" value="ECO:0007669"/>
    <property type="project" value="InterPro"/>
</dbReference>
<evidence type="ECO:0008006" key="14">
    <source>
        <dbReference type="Google" id="ProtNLM"/>
    </source>
</evidence>
<keyword evidence="2" id="KW-0328">Glycosyltransferase</keyword>
<dbReference type="Proteomes" id="UP001153076">
    <property type="component" value="Unassembled WGS sequence"/>
</dbReference>
<evidence type="ECO:0000256" key="11">
    <source>
        <dbReference type="SAM" id="Phobius"/>
    </source>
</evidence>
<feature type="binding site" evidence="9">
    <location>
        <position position="114"/>
    </location>
    <ligand>
        <name>UDP-alpha-D-glucose</name>
        <dbReference type="ChEBI" id="CHEBI:58885"/>
    </ligand>
</feature>
<comment type="caution">
    <text evidence="12">The sequence shown here is derived from an EMBL/GenBank/DDBJ whole genome shotgun (WGS) entry which is preliminary data.</text>
</comment>
<organism evidence="12 13">
    <name type="scientific">Carnegiea gigantea</name>
    <dbReference type="NCBI Taxonomy" id="171969"/>
    <lineage>
        <taxon>Eukaryota</taxon>
        <taxon>Viridiplantae</taxon>
        <taxon>Streptophyta</taxon>
        <taxon>Embryophyta</taxon>
        <taxon>Tracheophyta</taxon>
        <taxon>Spermatophyta</taxon>
        <taxon>Magnoliopsida</taxon>
        <taxon>eudicotyledons</taxon>
        <taxon>Gunneridae</taxon>
        <taxon>Pentapetalae</taxon>
        <taxon>Caryophyllales</taxon>
        <taxon>Cactineae</taxon>
        <taxon>Cactaceae</taxon>
        <taxon>Cactoideae</taxon>
        <taxon>Echinocereeae</taxon>
        <taxon>Carnegiea</taxon>
    </lineage>
</organism>
<feature type="transmembrane region" description="Helical" evidence="11">
    <location>
        <begin position="684"/>
        <end position="704"/>
    </location>
</feature>
<keyword evidence="4 11" id="KW-0812">Transmembrane</keyword>
<evidence type="ECO:0000256" key="2">
    <source>
        <dbReference type="ARBA" id="ARBA00022676"/>
    </source>
</evidence>
<reference evidence="12" key="1">
    <citation type="submission" date="2022-04" db="EMBL/GenBank/DDBJ databases">
        <title>Carnegiea gigantea Genome sequencing and assembly v2.</title>
        <authorList>
            <person name="Copetti D."/>
            <person name="Sanderson M.J."/>
            <person name="Burquez A."/>
            <person name="Wojciechowski M.F."/>
        </authorList>
    </citation>
    <scope>NUCLEOTIDE SEQUENCE</scope>
    <source>
        <strain evidence="12">SGP5-SGP5p</strain>
        <tissue evidence="12">Aerial part</tissue>
    </source>
</reference>
<proteinExistence type="predicted"/>
<dbReference type="Gene3D" id="3.90.550.10">
    <property type="entry name" value="Spore Coat Polysaccharide Biosynthesis Protein SpsA, Chain A"/>
    <property type="match status" value="2"/>
</dbReference>
<evidence type="ECO:0000256" key="8">
    <source>
        <dbReference type="PIRSR" id="PIRSR605150-1"/>
    </source>
</evidence>
<evidence type="ECO:0000313" key="13">
    <source>
        <dbReference type="Proteomes" id="UP001153076"/>
    </source>
</evidence>
<dbReference type="GO" id="GO:0030244">
    <property type="term" value="P:cellulose biosynthetic process"/>
    <property type="evidence" value="ECO:0007669"/>
    <property type="project" value="InterPro"/>
</dbReference>
<protein>
    <recommendedName>
        <fullName evidence="14">Cellulose synthase-like protein G2</fullName>
    </recommendedName>
</protein>
<evidence type="ECO:0000256" key="7">
    <source>
        <dbReference type="ARBA" id="ARBA00023316"/>
    </source>
</evidence>
<feature type="binding site" evidence="9">
    <location>
        <position position="144"/>
    </location>
    <ligand>
        <name>UDP-alpha-D-glucose</name>
        <dbReference type="ChEBI" id="CHEBI:58885"/>
    </ligand>
</feature>
<feature type="active site" evidence="8">
    <location>
        <position position="144"/>
    </location>
</feature>
<feature type="transmembrane region" description="Helical" evidence="11">
    <location>
        <begin position="554"/>
        <end position="587"/>
    </location>
</feature>
<feature type="transmembrane region" description="Helical" evidence="11">
    <location>
        <begin position="51"/>
        <end position="70"/>
    </location>
</feature>
<dbReference type="Pfam" id="PF03552">
    <property type="entry name" value="Cellulose_synt"/>
    <property type="match status" value="3"/>
</dbReference>
<dbReference type="InterPro" id="IPR005150">
    <property type="entry name" value="Cellulose_synth"/>
</dbReference>
<feature type="binding site" evidence="10">
    <location>
        <position position="276"/>
    </location>
    <ligand>
        <name>Mn(2+)</name>
        <dbReference type="ChEBI" id="CHEBI:29035"/>
    </ligand>
</feature>
<keyword evidence="3" id="KW-0808">Transferase</keyword>
<evidence type="ECO:0000256" key="10">
    <source>
        <dbReference type="PIRSR" id="PIRSR605150-3"/>
    </source>
</evidence>
<dbReference type="FunFam" id="3.90.550.10:FF:000194">
    <property type="entry name" value="Cellulose synthase-like protein G2 isoform A"/>
    <property type="match status" value="1"/>
</dbReference>
<evidence type="ECO:0000313" key="12">
    <source>
        <dbReference type="EMBL" id="KAJ8441744.1"/>
    </source>
</evidence>
<evidence type="ECO:0000256" key="1">
    <source>
        <dbReference type="ARBA" id="ARBA00004127"/>
    </source>
</evidence>
<evidence type="ECO:0000256" key="3">
    <source>
        <dbReference type="ARBA" id="ARBA00022679"/>
    </source>
</evidence>
<feature type="binding site" evidence="9">
    <location>
        <position position="115"/>
    </location>
    <ligand>
        <name>UDP-alpha-D-glucose</name>
        <dbReference type="ChEBI" id="CHEBI:58885"/>
    </ligand>
</feature>
<feature type="transmembrane region" description="Helical" evidence="11">
    <location>
        <begin position="20"/>
        <end position="39"/>
    </location>
</feature>
<keyword evidence="5 11" id="KW-1133">Transmembrane helix</keyword>
<dbReference type="GO" id="GO:0071555">
    <property type="term" value="P:cell wall organization"/>
    <property type="evidence" value="ECO:0007669"/>
    <property type="project" value="UniProtKB-KW"/>
</dbReference>
<dbReference type="GO" id="GO:0016760">
    <property type="term" value="F:cellulose synthase (UDP-forming) activity"/>
    <property type="evidence" value="ECO:0007669"/>
    <property type="project" value="InterPro"/>
</dbReference>
<accession>A0A9Q1KF37</accession>
<dbReference type="AlphaFoldDB" id="A0A9Q1KF37"/>
<feature type="transmembrane region" description="Helical" evidence="11">
    <location>
        <begin position="716"/>
        <end position="734"/>
    </location>
</feature>
<keyword evidence="13" id="KW-1185">Reference proteome</keyword>
<feature type="transmembrane region" description="Helical" evidence="11">
    <location>
        <begin position="593"/>
        <end position="611"/>
    </location>
</feature>
<feature type="binding site" evidence="10">
    <location>
        <position position="324"/>
    </location>
    <ligand>
        <name>Mn(2+)</name>
        <dbReference type="ChEBI" id="CHEBI:29035"/>
    </ligand>
</feature>
<dbReference type="EMBL" id="JAKOGI010000155">
    <property type="protein sequence ID" value="KAJ8441744.1"/>
    <property type="molecule type" value="Genomic_DNA"/>
</dbReference>
<feature type="active site" evidence="8">
    <location>
        <position position="484"/>
    </location>
</feature>
<keyword evidence="7" id="KW-0961">Cell wall biogenesis/degradation</keyword>
<keyword evidence="6 11" id="KW-0472">Membrane</keyword>
<dbReference type="InterPro" id="IPR029044">
    <property type="entry name" value="Nucleotide-diphossugar_trans"/>
</dbReference>
<dbReference type="SUPFAM" id="SSF53448">
    <property type="entry name" value="Nucleotide-diphospho-sugar transferases"/>
    <property type="match status" value="1"/>
</dbReference>